<dbReference type="AlphaFoldDB" id="A0A8H5G975"/>
<evidence type="ECO:0000313" key="1">
    <source>
        <dbReference type="EMBL" id="KAF5360693.1"/>
    </source>
</evidence>
<name>A0A8H5G975_9AGAR</name>
<reference evidence="1 2" key="1">
    <citation type="journal article" date="2020" name="ISME J.">
        <title>Uncovering the hidden diversity of litter-decomposition mechanisms in mushroom-forming fungi.</title>
        <authorList>
            <person name="Floudas D."/>
            <person name="Bentzer J."/>
            <person name="Ahren D."/>
            <person name="Johansson T."/>
            <person name="Persson P."/>
            <person name="Tunlid A."/>
        </authorList>
    </citation>
    <scope>NUCLEOTIDE SEQUENCE [LARGE SCALE GENOMIC DNA]</scope>
    <source>
        <strain evidence="1 2">CBS 146.42</strain>
    </source>
</reference>
<protein>
    <recommendedName>
        <fullName evidence="3">BTB domain-containing protein</fullName>
    </recommendedName>
</protein>
<proteinExistence type="predicted"/>
<dbReference type="EMBL" id="JAACJO010000003">
    <property type="protein sequence ID" value="KAF5360693.1"/>
    <property type="molecule type" value="Genomic_DNA"/>
</dbReference>
<comment type="caution">
    <text evidence="1">The sequence shown here is derived from an EMBL/GenBank/DDBJ whole genome shotgun (WGS) entry which is preliminary data.</text>
</comment>
<sequence length="724" mass="81528">MSSTEVPSSPSASSNRDPDYYFADGDCIIQAENTSFKTRFPFFTTLFSLPQSSHTTDKLPHAAVFVGSGEEGSEKNPTVVCQDTADDFRSLCWVLYARPSDIEVQQDSETADLARLARLAAISHKYEIEPFCDWSWKKSDDISTHVPGKLISRLGGSWKEIERLLNLSVQLQKVPLADRIEEEWLHEVQHTDVIRSRQALEAALDAAERSPAHRRFHGRAYHAYIKSTGAHHALAPIMSGDPGTYVNLTSSEFNGVRTSRLCRGFWSLSQLRLRLSVPPQLDDNPSCTNHTTQCVDAWNKWWGEKLQVLAATQDPLDLIQKIQNSVASDHVICASSPRWNGRTWQNHSVAVPCSPRFVAQLKNMTKVFEDTLADHFMIPSDTYNSLQRMESPFFEKMFTLPQPIHSAEKGSEINPVAEGNSDENPIYCQDSIDAFRALCWGLYARPAEIRAQDDPSRVDLDQLVLLADIAHKYECGALEAWANDVIRGHWSSDFGPGTMSGASEASQQGMWTLDILERLLILTIRTDIADPAFKKQVETQWLSLAFAGSDTPTGLRRALDFADSLKSSQHQALAYYHALRRIDVAASVNQKVSNFSEIIAGPSKSGKDLMHSLSSEQRLRLMSGLWSLNTLRCHSLADMTFEDRCNECYSTNIHRSNCQGTWKKFWSSFNGFHDFGMILEVALERASGRNEWGSSAPCWRLVRPRIEDMMSKFEEQLPTYFTIP</sequence>
<keyword evidence="2" id="KW-1185">Reference proteome</keyword>
<accession>A0A8H5G975</accession>
<organism evidence="1 2">
    <name type="scientific">Leucocoprinus leucothites</name>
    <dbReference type="NCBI Taxonomy" id="201217"/>
    <lineage>
        <taxon>Eukaryota</taxon>
        <taxon>Fungi</taxon>
        <taxon>Dikarya</taxon>
        <taxon>Basidiomycota</taxon>
        <taxon>Agaricomycotina</taxon>
        <taxon>Agaricomycetes</taxon>
        <taxon>Agaricomycetidae</taxon>
        <taxon>Agaricales</taxon>
        <taxon>Agaricineae</taxon>
        <taxon>Agaricaceae</taxon>
        <taxon>Leucocoprinus</taxon>
    </lineage>
</organism>
<evidence type="ECO:0008006" key="3">
    <source>
        <dbReference type="Google" id="ProtNLM"/>
    </source>
</evidence>
<evidence type="ECO:0000313" key="2">
    <source>
        <dbReference type="Proteomes" id="UP000559027"/>
    </source>
</evidence>
<dbReference type="Proteomes" id="UP000559027">
    <property type="component" value="Unassembled WGS sequence"/>
</dbReference>
<gene>
    <name evidence="1" type="ORF">D9756_005119</name>
</gene>
<dbReference type="OrthoDB" id="3238373at2759"/>